<accession>A0A3B0ZIB3</accession>
<name>A0A3B0ZIB3_9ZZZZ</name>
<dbReference type="AlphaFoldDB" id="A0A3B0ZIB3"/>
<dbReference type="Gene3D" id="3.30.1950.10">
    <property type="entry name" value="wza like domain"/>
    <property type="match status" value="1"/>
</dbReference>
<organism evidence="4">
    <name type="scientific">hydrothermal vent metagenome</name>
    <dbReference type="NCBI Taxonomy" id="652676"/>
    <lineage>
        <taxon>unclassified sequences</taxon>
        <taxon>metagenomes</taxon>
        <taxon>ecological metagenomes</taxon>
    </lineage>
</organism>
<dbReference type="Pfam" id="PF10531">
    <property type="entry name" value="SLBB"/>
    <property type="match status" value="1"/>
</dbReference>
<dbReference type="Gene3D" id="3.10.560.10">
    <property type="entry name" value="Outer membrane lipoprotein wza domain like"/>
    <property type="match status" value="1"/>
</dbReference>
<feature type="domain" description="Polysaccharide export protein N-terminal" evidence="2">
    <location>
        <begin position="25"/>
        <end position="97"/>
    </location>
</feature>
<gene>
    <name evidence="4" type="ORF">MNBD_GAMMA16-2084</name>
</gene>
<dbReference type="GO" id="GO:0015159">
    <property type="term" value="F:polysaccharide transmembrane transporter activity"/>
    <property type="evidence" value="ECO:0007669"/>
    <property type="project" value="InterPro"/>
</dbReference>
<sequence length="185" mass="20449">MKYQYFLIFLMSVMYGNAVAAEKKVEPYLMGAEDVLEISVWKEEGLEKEILVRPDGAISFPLVGDIIVEGKSVEQLRAELEKKLGKFFTDPVVNVSVLEVGSNKIYVIGKVKNPGVFAAGSYLDIMQALSLAGGMTPFADTGKIKVFRRVKGKMKTADFDYNAYLKGQRLSQNIMLINGDILAVP</sequence>
<feature type="domain" description="Soluble ligand binding" evidence="3">
    <location>
        <begin position="104"/>
        <end position="154"/>
    </location>
</feature>
<evidence type="ECO:0000259" key="2">
    <source>
        <dbReference type="Pfam" id="PF02563"/>
    </source>
</evidence>
<dbReference type="PANTHER" id="PTHR33619">
    <property type="entry name" value="POLYSACCHARIDE EXPORT PROTEIN GFCE-RELATED"/>
    <property type="match status" value="1"/>
</dbReference>
<proteinExistence type="predicted"/>
<dbReference type="InterPro" id="IPR019554">
    <property type="entry name" value="Soluble_ligand-bd"/>
</dbReference>
<evidence type="ECO:0000256" key="1">
    <source>
        <dbReference type="ARBA" id="ARBA00022729"/>
    </source>
</evidence>
<dbReference type="InterPro" id="IPR003715">
    <property type="entry name" value="Poly_export_N"/>
</dbReference>
<evidence type="ECO:0000313" key="4">
    <source>
        <dbReference type="EMBL" id="VAW87112.1"/>
    </source>
</evidence>
<evidence type="ECO:0000259" key="3">
    <source>
        <dbReference type="Pfam" id="PF10531"/>
    </source>
</evidence>
<reference evidence="4" key="1">
    <citation type="submission" date="2018-06" db="EMBL/GenBank/DDBJ databases">
        <authorList>
            <person name="Zhirakovskaya E."/>
        </authorList>
    </citation>
    <scope>NUCLEOTIDE SEQUENCE</scope>
</reference>
<dbReference type="PANTHER" id="PTHR33619:SF3">
    <property type="entry name" value="POLYSACCHARIDE EXPORT PROTEIN GFCE-RELATED"/>
    <property type="match status" value="1"/>
</dbReference>
<dbReference type="Pfam" id="PF02563">
    <property type="entry name" value="Poly_export"/>
    <property type="match status" value="1"/>
</dbReference>
<keyword evidence="1" id="KW-0732">Signal</keyword>
<dbReference type="EMBL" id="UOFO01000110">
    <property type="protein sequence ID" value="VAW87112.1"/>
    <property type="molecule type" value="Genomic_DNA"/>
</dbReference>
<protein>
    <submittedName>
        <fullName evidence="4">Uncharacterized protein</fullName>
    </submittedName>
</protein>
<dbReference type="InterPro" id="IPR049712">
    <property type="entry name" value="Poly_export"/>
</dbReference>